<comment type="caution">
    <text evidence="7">The sequence shown here is derived from an EMBL/GenBank/DDBJ whole genome shotgun (WGS) entry which is preliminary data.</text>
</comment>
<keyword evidence="8" id="KW-1185">Reference proteome</keyword>
<feature type="domain" description="Thiamine pyrophosphate enzyme TPP-binding" evidence="5">
    <location>
        <begin position="393"/>
        <end position="539"/>
    </location>
</feature>
<dbReference type="STRING" id="994479.GCA_000194155_04728"/>
<proteinExistence type="inferred from homology"/>
<dbReference type="GO" id="GO:0009097">
    <property type="term" value="P:isoleucine biosynthetic process"/>
    <property type="evidence" value="ECO:0007669"/>
    <property type="project" value="TreeGrafter"/>
</dbReference>
<feature type="domain" description="Thiamine pyrophosphate enzyme N-terminal TPP-binding" evidence="6">
    <location>
        <begin position="5"/>
        <end position="119"/>
    </location>
</feature>
<dbReference type="PANTHER" id="PTHR18968">
    <property type="entry name" value="THIAMINE PYROPHOSPHATE ENZYMES"/>
    <property type="match status" value="1"/>
</dbReference>
<dbReference type="InterPro" id="IPR000399">
    <property type="entry name" value="TPP-bd_CS"/>
</dbReference>
<dbReference type="EMBL" id="PJNB01000001">
    <property type="protein sequence ID" value="PKW18523.1"/>
    <property type="molecule type" value="Genomic_DNA"/>
</dbReference>
<dbReference type="InterPro" id="IPR029061">
    <property type="entry name" value="THDP-binding"/>
</dbReference>
<dbReference type="InterPro" id="IPR045229">
    <property type="entry name" value="TPP_enz"/>
</dbReference>
<reference evidence="7" key="1">
    <citation type="submission" date="2017-12" db="EMBL/GenBank/DDBJ databases">
        <title>Sequencing the genomes of 1000 Actinobacteria strains.</title>
        <authorList>
            <person name="Klenk H.-P."/>
        </authorList>
    </citation>
    <scope>NUCLEOTIDE SEQUENCE [LARGE SCALE GENOMIC DNA]</scope>
    <source>
        <strain evidence="7">DSM 44228</strain>
    </source>
</reference>
<sequence length="563" mass="59284">MTNTRVADIIGQILQDQGIDTFFMLTGGDPALWTAFQQRGIRMIPCRSEQGAVYMADGYARITGRPTFVYGQHGPGSANVAAALADAYWAMSPVVSLTSSVPAATRDRHEYQLLDQLALHQPVTHWAGEARQGDHVRRMLLRAMHEAVCAPGPTHLDVPRDVIGETTDPVAATAAPTTRLTAPMYRPLPSAEVINSMVDALASARRLVILAGSGARVSGISHEIAELADLLQAPVVTSIGGKGTIADSHRFSAGVVGRYAAPISNRIARDADQVLVLGSRTGSVTSDSFTLFEDVRLIRVDTATGSLDPAADLNVLGDVKATVAALVEALAAHAERATALRDHTWVAECADAVATWRACSLKTTNTSTEHMHPREVVSTIAAALDGTDVIVADTGYMAAWAGVLYPQRTTGATFLRAAGSLGWAIPGALGAQLAAPDRRVVCITGDGGAGYNLTELETAARVGIPATIVVMNNGTLAFEYHLQKYVEGNIIPEINDFGDVSYSDAASALGARGVTVRTPAELAHALREADASRAPTLIDARIDPEAIAPVTSYAARMPMPTSA</sequence>
<protein>
    <submittedName>
        <fullName evidence="7">Acetolactate synthase-1/2/3 large subunit</fullName>
    </submittedName>
</protein>
<dbReference type="Gene3D" id="3.40.50.970">
    <property type="match status" value="2"/>
</dbReference>
<evidence type="ECO:0000256" key="3">
    <source>
        <dbReference type="RuleBase" id="RU362132"/>
    </source>
</evidence>
<dbReference type="GO" id="GO:0005948">
    <property type="term" value="C:acetolactate synthase complex"/>
    <property type="evidence" value="ECO:0007669"/>
    <property type="project" value="TreeGrafter"/>
</dbReference>
<dbReference type="InterPro" id="IPR012001">
    <property type="entry name" value="Thiamin_PyroP_enz_TPP-bd_dom"/>
</dbReference>
<dbReference type="GO" id="GO:0050660">
    <property type="term" value="F:flavin adenine dinucleotide binding"/>
    <property type="evidence" value="ECO:0007669"/>
    <property type="project" value="TreeGrafter"/>
</dbReference>
<dbReference type="Pfam" id="PF02776">
    <property type="entry name" value="TPP_enzyme_N"/>
    <property type="match status" value="1"/>
</dbReference>
<organism evidence="7 8">
    <name type="scientific">Saccharopolyspora spinosa</name>
    <dbReference type="NCBI Taxonomy" id="60894"/>
    <lineage>
        <taxon>Bacteria</taxon>
        <taxon>Bacillati</taxon>
        <taxon>Actinomycetota</taxon>
        <taxon>Actinomycetes</taxon>
        <taxon>Pseudonocardiales</taxon>
        <taxon>Pseudonocardiaceae</taxon>
        <taxon>Saccharopolyspora</taxon>
    </lineage>
</organism>
<evidence type="ECO:0000259" key="5">
    <source>
        <dbReference type="Pfam" id="PF02775"/>
    </source>
</evidence>
<keyword evidence="2 3" id="KW-0786">Thiamine pyrophosphate</keyword>
<dbReference type="Proteomes" id="UP000233786">
    <property type="component" value="Unassembled WGS sequence"/>
</dbReference>
<dbReference type="Pfam" id="PF02775">
    <property type="entry name" value="TPP_enzyme_C"/>
    <property type="match status" value="1"/>
</dbReference>
<dbReference type="PROSITE" id="PS00187">
    <property type="entry name" value="TPP_ENZYMES"/>
    <property type="match status" value="1"/>
</dbReference>
<dbReference type="CDD" id="cd00568">
    <property type="entry name" value="TPP_enzymes"/>
    <property type="match status" value="1"/>
</dbReference>
<evidence type="ECO:0000313" key="7">
    <source>
        <dbReference type="EMBL" id="PKW18523.1"/>
    </source>
</evidence>
<evidence type="ECO:0000256" key="2">
    <source>
        <dbReference type="ARBA" id="ARBA00023052"/>
    </source>
</evidence>
<dbReference type="OrthoDB" id="4494979at2"/>
<feature type="domain" description="Thiamine pyrophosphate enzyme central" evidence="4">
    <location>
        <begin position="194"/>
        <end position="326"/>
    </location>
</feature>
<dbReference type="PANTHER" id="PTHR18968:SF167">
    <property type="entry name" value="ACETOLACTATE SYNTHASE LARGE SUBUNIT ILVB2-RELATED"/>
    <property type="match status" value="1"/>
</dbReference>
<gene>
    <name evidence="7" type="ORF">A8926_6617</name>
</gene>
<dbReference type="InterPro" id="IPR011766">
    <property type="entry name" value="TPP_enzyme_TPP-bd"/>
</dbReference>
<dbReference type="GO" id="GO:0009099">
    <property type="term" value="P:L-valine biosynthetic process"/>
    <property type="evidence" value="ECO:0007669"/>
    <property type="project" value="TreeGrafter"/>
</dbReference>
<dbReference type="InterPro" id="IPR012000">
    <property type="entry name" value="Thiamin_PyroP_enz_cen_dom"/>
</dbReference>
<dbReference type="RefSeq" id="WP_010309862.1">
    <property type="nucleotide sequence ID" value="NZ_CP061007.1"/>
</dbReference>
<dbReference type="GO" id="GO:0003984">
    <property type="term" value="F:acetolactate synthase activity"/>
    <property type="evidence" value="ECO:0007669"/>
    <property type="project" value="TreeGrafter"/>
</dbReference>
<dbReference type="GO" id="GO:0030976">
    <property type="term" value="F:thiamine pyrophosphate binding"/>
    <property type="evidence" value="ECO:0007669"/>
    <property type="project" value="InterPro"/>
</dbReference>
<comment type="similarity">
    <text evidence="1 3">Belongs to the TPP enzyme family.</text>
</comment>
<dbReference type="InterPro" id="IPR029035">
    <property type="entry name" value="DHS-like_NAD/FAD-binding_dom"/>
</dbReference>
<dbReference type="AlphaFoldDB" id="A0A2N3Y6K9"/>
<evidence type="ECO:0000256" key="1">
    <source>
        <dbReference type="ARBA" id="ARBA00007812"/>
    </source>
</evidence>
<dbReference type="SUPFAM" id="SSF52518">
    <property type="entry name" value="Thiamin diphosphate-binding fold (THDP-binding)"/>
    <property type="match status" value="2"/>
</dbReference>
<dbReference type="CDD" id="cd07035">
    <property type="entry name" value="TPP_PYR_POX_like"/>
    <property type="match status" value="1"/>
</dbReference>
<name>A0A2N3Y6K9_SACSN</name>
<evidence type="ECO:0000259" key="6">
    <source>
        <dbReference type="Pfam" id="PF02776"/>
    </source>
</evidence>
<evidence type="ECO:0000313" key="8">
    <source>
        <dbReference type="Proteomes" id="UP000233786"/>
    </source>
</evidence>
<dbReference type="Pfam" id="PF00205">
    <property type="entry name" value="TPP_enzyme_M"/>
    <property type="match status" value="1"/>
</dbReference>
<accession>A0A2N3Y6K9</accession>
<dbReference type="SUPFAM" id="SSF52467">
    <property type="entry name" value="DHS-like NAD/FAD-binding domain"/>
    <property type="match status" value="1"/>
</dbReference>
<evidence type="ECO:0000259" key="4">
    <source>
        <dbReference type="Pfam" id="PF00205"/>
    </source>
</evidence>
<dbReference type="Gene3D" id="3.40.50.1220">
    <property type="entry name" value="TPP-binding domain"/>
    <property type="match status" value="1"/>
</dbReference>
<dbReference type="GO" id="GO:0000287">
    <property type="term" value="F:magnesium ion binding"/>
    <property type="evidence" value="ECO:0007669"/>
    <property type="project" value="InterPro"/>
</dbReference>